<feature type="active site" description="Proton acceptor" evidence="2">
    <location>
        <position position="284"/>
    </location>
</feature>
<dbReference type="GO" id="GO:0046872">
    <property type="term" value="F:metal ion binding"/>
    <property type="evidence" value="ECO:0007669"/>
    <property type="project" value="UniProtKB-KW"/>
</dbReference>
<feature type="binding site" evidence="4">
    <location>
        <position position="224"/>
    </location>
    <ligand>
        <name>Zn(2+)</name>
        <dbReference type="ChEBI" id="CHEBI:29105"/>
        <label>2</label>
        <note>catalytic</note>
    </ligand>
</feature>
<feature type="binding site" evidence="3">
    <location>
        <begin position="69"/>
        <end position="71"/>
    </location>
    <ligand>
        <name>substrate</name>
    </ligand>
</feature>
<keyword evidence="1 4" id="KW-0862">Zinc</keyword>
<dbReference type="InterPro" id="IPR011059">
    <property type="entry name" value="Metal-dep_hydrolase_composite"/>
</dbReference>
<reference evidence="7 8" key="2">
    <citation type="submission" date="2015-01" db="EMBL/GenBank/DDBJ databases">
        <authorList>
            <consortium name="NBRP consortium"/>
            <person name="Sawabe T."/>
            <person name="Meirelles P."/>
            <person name="Feng G."/>
            <person name="Sayaka M."/>
            <person name="Hattori M."/>
            <person name="Ohkuma M."/>
        </authorList>
    </citation>
    <scope>NUCLEOTIDE SEQUENCE [LARGE SCALE GENOMIC DNA]</scope>
    <source>
        <strain evidence="7 8">JCM19232</strain>
    </source>
</reference>
<evidence type="ECO:0000256" key="2">
    <source>
        <dbReference type="PIRSR" id="PIRSR001238-1"/>
    </source>
</evidence>
<reference evidence="7 8" key="1">
    <citation type="submission" date="2015-01" db="EMBL/GenBank/DDBJ databases">
        <title>Vibrio sp. C5 JCM 19232 whole genome shotgun sequence.</title>
        <authorList>
            <person name="Sawabe T."/>
            <person name="Meirelles P."/>
            <person name="Feng G."/>
            <person name="Sayaka M."/>
            <person name="Hattori M."/>
            <person name="Ohkuma M."/>
        </authorList>
    </citation>
    <scope>NUCLEOTIDE SEQUENCE [LARGE SCALE GENOMIC DNA]</scope>
    <source>
        <strain evidence="7 8">JCM19232</strain>
    </source>
</reference>
<dbReference type="GO" id="GO:0006508">
    <property type="term" value="P:proteolysis"/>
    <property type="evidence" value="ECO:0007669"/>
    <property type="project" value="UniProtKB-KW"/>
</dbReference>
<dbReference type="Gene3D" id="2.30.40.10">
    <property type="entry name" value="Urease, subunit C, domain 1"/>
    <property type="match status" value="1"/>
</dbReference>
<evidence type="ECO:0000256" key="5">
    <source>
        <dbReference type="PIRSR" id="PIRSR001238-50"/>
    </source>
</evidence>
<proteinExistence type="inferred from homology"/>
<feature type="binding site" description="via carbamate group" evidence="4">
    <location>
        <position position="156"/>
    </location>
    <ligand>
        <name>Zn(2+)</name>
        <dbReference type="ChEBI" id="CHEBI:29105"/>
        <label>2</label>
        <note>catalytic</note>
    </ligand>
</feature>
<feature type="binding site" evidence="3">
    <location>
        <position position="163"/>
    </location>
    <ligand>
        <name>substrate</name>
    </ligand>
</feature>
<dbReference type="InterPro" id="IPR032466">
    <property type="entry name" value="Metal_Hydrolase"/>
</dbReference>
<sequence length="390" mass="41525">MQVLIKNGEVYTPDYVGKKDILCAGGKLVAIEEHIDEAGLAGKVEVIDATGKSVVPGFVDTHQHFIGGGGEGGFATRTPELKLTDQTLNGVTTALGLLGTDDLSRHVESLLAKTMGFRDEGISTYMITGSYFLPSPTITGSVMKDIAFIEPVVGVKLAVSDHRGPYVTNENLTHLVAEVRNSALVSGKAGIITVHAGAGKKGLSQLLEVLDESDYQAERFVPTHINRMDVWEQAVELAKRGAIIDGTAVSEDALQSGRKALSCAEATKRSIELGIKDNFTFSSDAGGSLPKWNEDRTRIVGMGVGTPSSLLEEVKRGVECFELSLSDILTPITKNAARQLGLDKFKGQLEVGFDADLVLLDSQSLDLTHTIAKGRVMVADGVAVVKGTFE</sequence>
<feature type="binding site" evidence="3">
    <location>
        <position position="288"/>
    </location>
    <ligand>
        <name>substrate</name>
    </ligand>
</feature>
<dbReference type="GO" id="GO:0016810">
    <property type="term" value="F:hydrolase activity, acting on carbon-nitrogen (but not peptide) bonds"/>
    <property type="evidence" value="ECO:0007669"/>
    <property type="project" value="InterPro"/>
</dbReference>
<gene>
    <name evidence="7" type="ORF">JCM19232_4766</name>
</gene>
<evidence type="ECO:0000313" key="8">
    <source>
        <dbReference type="Proteomes" id="UP000031670"/>
    </source>
</evidence>
<dbReference type="NCBIfam" id="TIGR01975">
    <property type="entry name" value="isoAsp_dipep"/>
    <property type="match status" value="1"/>
</dbReference>
<dbReference type="Gene3D" id="3.20.20.140">
    <property type="entry name" value="Metal-dependent hydrolases"/>
    <property type="match status" value="1"/>
</dbReference>
<feature type="binding site" evidence="4">
    <location>
        <position position="284"/>
    </location>
    <ligand>
        <name>Zn(2+)</name>
        <dbReference type="ChEBI" id="CHEBI:29105"/>
        <label>1</label>
        <note>catalytic</note>
    </ligand>
</feature>
<dbReference type="Proteomes" id="UP000031670">
    <property type="component" value="Unassembled WGS sequence"/>
</dbReference>
<feature type="binding site" description="via carbamate group" evidence="4">
    <location>
        <position position="156"/>
    </location>
    <ligand>
        <name>Zn(2+)</name>
        <dbReference type="ChEBI" id="CHEBI:29105"/>
        <label>1</label>
        <note>catalytic</note>
    </ligand>
</feature>
<dbReference type="Pfam" id="PF01979">
    <property type="entry name" value="Amidohydro_1"/>
    <property type="match status" value="1"/>
</dbReference>
<organism evidence="7 8">
    <name type="scientific">Vibrio ishigakensis</name>
    <dbReference type="NCBI Taxonomy" id="1481914"/>
    <lineage>
        <taxon>Bacteria</taxon>
        <taxon>Pseudomonadati</taxon>
        <taxon>Pseudomonadota</taxon>
        <taxon>Gammaproteobacteria</taxon>
        <taxon>Vibrionales</taxon>
        <taxon>Vibrionaceae</taxon>
        <taxon>Vibrio</taxon>
    </lineage>
</organism>
<comment type="cofactor">
    <cofactor evidence="1 4">
        <name>Zn(2+)</name>
        <dbReference type="ChEBI" id="CHEBI:29105"/>
    </cofactor>
    <text evidence="1 4">Binds 2 Zn(2+) ions per subunit.</text>
</comment>
<comment type="subcellular location">
    <subcellularLocation>
        <location evidence="1">Cytoplasm</location>
    </subcellularLocation>
</comment>
<comment type="similarity">
    <text evidence="1">Belongs to the peptidase M38 family.</text>
</comment>
<evidence type="ECO:0000256" key="4">
    <source>
        <dbReference type="PIRSR" id="PIRSR001238-3"/>
    </source>
</evidence>
<feature type="binding site" evidence="3">
    <location>
        <position position="227"/>
    </location>
    <ligand>
        <name>substrate</name>
    </ligand>
</feature>
<dbReference type="InterPro" id="IPR006680">
    <property type="entry name" value="Amidohydro-rel"/>
</dbReference>
<dbReference type="SUPFAM" id="SSF51338">
    <property type="entry name" value="Composite domain of metallo-dependent hydrolases"/>
    <property type="match status" value="1"/>
</dbReference>
<dbReference type="PANTHER" id="PTHR11647">
    <property type="entry name" value="HYDRANTOINASE/DIHYDROPYRIMIDINASE FAMILY MEMBER"/>
    <property type="match status" value="1"/>
</dbReference>
<protein>
    <recommendedName>
        <fullName evidence="1">Isoaspartyl dipeptidase</fullName>
        <ecNumber evidence="1">3.4.19.-</ecNumber>
    </recommendedName>
</protein>
<dbReference type="EC" id="3.4.19.-" evidence="1"/>
<dbReference type="SUPFAM" id="SSF51556">
    <property type="entry name" value="Metallo-dependent hydrolases"/>
    <property type="match status" value="1"/>
</dbReference>
<dbReference type="GO" id="GO:0008798">
    <property type="term" value="F:beta-aspartyl-peptidase activity"/>
    <property type="evidence" value="ECO:0007669"/>
    <property type="project" value="InterPro"/>
</dbReference>
<feature type="modified residue" description="N6-carboxylysine" evidence="5">
    <location>
        <position position="156"/>
    </location>
</feature>
<keyword evidence="1" id="KW-0645">Protease</keyword>
<evidence type="ECO:0000256" key="3">
    <source>
        <dbReference type="PIRSR" id="PIRSR001238-2"/>
    </source>
</evidence>
<keyword evidence="1 4" id="KW-0479">Metal-binding</keyword>
<feature type="binding site" evidence="4">
    <location>
        <position position="195"/>
    </location>
    <ligand>
        <name>Zn(2+)</name>
        <dbReference type="ChEBI" id="CHEBI:29105"/>
        <label>2</label>
        <note>catalytic</note>
    </ligand>
</feature>
<dbReference type="GO" id="GO:0008237">
    <property type="term" value="F:metallopeptidase activity"/>
    <property type="evidence" value="ECO:0007669"/>
    <property type="project" value="UniProtKB-KW"/>
</dbReference>
<dbReference type="PIRSF" id="PIRSF001238">
    <property type="entry name" value="IadA"/>
    <property type="match status" value="1"/>
</dbReference>
<dbReference type="InterPro" id="IPR010229">
    <property type="entry name" value="Pept_M38_dipep"/>
</dbReference>
<dbReference type="GO" id="GO:0005737">
    <property type="term" value="C:cytoplasm"/>
    <property type="evidence" value="ECO:0007669"/>
    <property type="project" value="UniProtKB-SubCell"/>
</dbReference>
<evidence type="ECO:0000256" key="1">
    <source>
        <dbReference type="PIRNR" id="PIRNR001238"/>
    </source>
</evidence>
<dbReference type="InterPro" id="IPR050378">
    <property type="entry name" value="Metallo-dep_Hydrolases_sf"/>
</dbReference>
<feature type="domain" description="Amidohydrolase-related" evidence="6">
    <location>
        <begin position="54"/>
        <end position="376"/>
    </location>
</feature>
<comment type="PTM">
    <text evidence="1">Carboxylation allows a single lysine to coordinate two zinc ions.</text>
</comment>
<keyword evidence="1" id="KW-0378">Hydrolase</keyword>
<feature type="binding site" evidence="4">
    <location>
        <position position="64"/>
    </location>
    <ligand>
        <name>Zn(2+)</name>
        <dbReference type="ChEBI" id="CHEBI:29105"/>
        <label>1</label>
        <note>catalytic</note>
    </ligand>
</feature>
<accession>A0A0B8PK26</accession>
<evidence type="ECO:0000313" key="7">
    <source>
        <dbReference type="EMBL" id="GAM63089.1"/>
    </source>
</evidence>
<feature type="binding site" evidence="3">
    <location>
        <position position="100"/>
    </location>
    <ligand>
        <name>substrate</name>
    </ligand>
</feature>
<comment type="caution">
    <text evidence="7">The sequence shown here is derived from an EMBL/GenBank/DDBJ whole genome shotgun (WGS) entry which is preliminary data.</text>
</comment>
<feature type="binding site" evidence="4">
    <location>
        <position position="62"/>
    </location>
    <ligand>
        <name>Zn(2+)</name>
        <dbReference type="ChEBI" id="CHEBI:29105"/>
        <label>1</label>
        <note>catalytic</note>
    </ligand>
</feature>
<dbReference type="PANTHER" id="PTHR11647:SF1">
    <property type="entry name" value="COLLAPSIN RESPONSE MEDIATOR PROTEIN"/>
    <property type="match status" value="1"/>
</dbReference>
<comment type="PTM">
    <text evidence="5">Carbamylation allows a single lysine to coordinate two zinc ions.</text>
</comment>
<evidence type="ECO:0000259" key="6">
    <source>
        <dbReference type="Pfam" id="PF01979"/>
    </source>
</evidence>
<dbReference type="EMBL" id="BBSA01000007">
    <property type="protein sequence ID" value="GAM63089.1"/>
    <property type="molecule type" value="Genomic_DNA"/>
</dbReference>
<keyword evidence="1" id="KW-0482">Metalloprotease</keyword>
<comment type="function">
    <text evidence="1">Catalyzes the hydrolytic cleavage of a subset of L-isoaspartyl (L-beta-aspartyl) dipeptides. Used to degrade proteins damaged by L-isoaspartyl residues formation.</text>
</comment>
<name>A0A0B8PK26_9VIBR</name>
<dbReference type="AlphaFoldDB" id="A0A0B8PK26"/>
<feature type="binding site" evidence="3">
    <location>
        <position position="131"/>
    </location>
    <ligand>
        <name>substrate</name>
    </ligand>
</feature>